<protein>
    <recommendedName>
        <fullName evidence="3">Sterile alpha motif domain-containing protein 3</fullName>
    </recommendedName>
</protein>
<comment type="caution">
    <text evidence="1">The sequence shown here is derived from an EMBL/GenBank/DDBJ whole genome shotgun (WGS) entry which is preliminary data.</text>
</comment>
<dbReference type="Proteomes" id="UP000324632">
    <property type="component" value="Chromosome 3"/>
</dbReference>
<evidence type="ECO:0000313" key="1">
    <source>
        <dbReference type="EMBL" id="KAA0722989.1"/>
    </source>
</evidence>
<reference evidence="1 2" key="1">
    <citation type="journal article" date="2019" name="Mol. Ecol. Resour.">
        <title>Chromosome-level genome assembly of Triplophysa tibetana, a fish adapted to the harsh high-altitude environment of the Tibetan Plateau.</title>
        <authorList>
            <person name="Yang X."/>
            <person name="Liu H."/>
            <person name="Ma Z."/>
            <person name="Zou Y."/>
            <person name="Zou M."/>
            <person name="Mao Y."/>
            <person name="Li X."/>
            <person name="Wang H."/>
            <person name="Chen T."/>
            <person name="Wang W."/>
            <person name="Yang R."/>
        </authorList>
    </citation>
    <scope>NUCLEOTIDE SEQUENCE [LARGE SCALE GENOMIC DNA]</scope>
    <source>
        <strain evidence="1">TTIB1903HZAU</strain>
        <tissue evidence="1">Muscle</tissue>
    </source>
</reference>
<evidence type="ECO:0008006" key="3">
    <source>
        <dbReference type="Google" id="ProtNLM"/>
    </source>
</evidence>
<proteinExistence type="predicted"/>
<dbReference type="EMBL" id="SOYY01000003">
    <property type="protein sequence ID" value="KAA0722989.1"/>
    <property type="molecule type" value="Genomic_DNA"/>
</dbReference>
<dbReference type="PANTHER" id="PTHR31025:SF30">
    <property type="entry name" value="SI:DKEY-15H8.17"/>
    <property type="match status" value="1"/>
</dbReference>
<keyword evidence="2" id="KW-1185">Reference proteome</keyword>
<organism evidence="1 2">
    <name type="scientific">Triplophysa tibetana</name>
    <dbReference type="NCBI Taxonomy" id="1572043"/>
    <lineage>
        <taxon>Eukaryota</taxon>
        <taxon>Metazoa</taxon>
        <taxon>Chordata</taxon>
        <taxon>Craniata</taxon>
        <taxon>Vertebrata</taxon>
        <taxon>Euteleostomi</taxon>
        <taxon>Actinopterygii</taxon>
        <taxon>Neopterygii</taxon>
        <taxon>Teleostei</taxon>
        <taxon>Ostariophysi</taxon>
        <taxon>Cypriniformes</taxon>
        <taxon>Nemacheilidae</taxon>
        <taxon>Triplophysa</taxon>
    </lineage>
</organism>
<accession>A0A5A9PPN1</accession>
<evidence type="ECO:0000313" key="2">
    <source>
        <dbReference type="Proteomes" id="UP000324632"/>
    </source>
</evidence>
<dbReference type="AlphaFoldDB" id="A0A5A9PPN1"/>
<sequence length="540" mass="61289">MFFLTVDTEVIQQEIKRVLPELDNSKLLTVVNHLCFVLGVEKTQDLALVAVTDLQSFLFPIQCRKLIMDFKQRASISQVDVTTVTPLPPHSDISEQPSTSYTPANSDLLSMFEIPWNRMPAALFHAALNKENAPLGPRREFVRTVVAAIRELCPNPHLADCGEVARKIFSKHPLTFGDFSEEGEQIGKGYSSLQRQLKTRVEHVNRDNVTHRIRQPKKTSAEQELNNCTVKKVRCKIDSYGCVNWHPTSMPDGETSESLEMKRMVVLEKFQSEGPSSAEVSDVDNLMRETYICQRHKINSCPPPAISDIELEWPYLFTKRGLCNHFETLTGIDINSRLSECLTGKSHRIINYFQKQILKWNPEVQALLKEIEATPATNHKTVISAILLTMKYFKEKENSLFVLVDKTSTKMSVENELNLPATPRLILLGDTLLTSSKWMISIEGKVTHCIDEDLDFAAALSVLFACFYVFNIEYQESASATLELIQRFFVRINPEGTKCAAKAGTSRKTGSSVKRKVQTMNPHVHTFLQRLTEFEWKTCN</sequence>
<gene>
    <name evidence="1" type="ORF">E1301_Tti015661</name>
</gene>
<dbReference type="PANTHER" id="PTHR31025">
    <property type="entry name" value="SI:CH211-196P9.1-RELATED"/>
    <property type="match status" value="1"/>
</dbReference>
<name>A0A5A9PPN1_9TELE</name>